<dbReference type="InterPro" id="IPR010976">
    <property type="entry name" value="B-phosphoglucomutase_hydrolase"/>
</dbReference>
<feature type="active site" description="Proton donor/acceptor" evidence="10">
    <location>
        <position position="10"/>
    </location>
</feature>
<dbReference type="InterPro" id="IPR010972">
    <property type="entry name" value="Beta-PGM"/>
</dbReference>
<feature type="binding site" evidence="11">
    <location>
        <position position="24"/>
    </location>
    <ligand>
        <name>substrate</name>
    </ligand>
</feature>
<protein>
    <recommendedName>
        <fullName evidence="9">Beta-phosphoglucomutase</fullName>
        <ecNumber evidence="8">5.4.2.6</ecNumber>
    </recommendedName>
</protein>
<dbReference type="InterPro" id="IPR036412">
    <property type="entry name" value="HAD-like_sf"/>
</dbReference>
<evidence type="ECO:0000256" key="6">
    <source>
        <dbReference type="ARBA" id="ARBA00023277"/>
    </source>
</evidence>
<dbReference type="SFLD" id="SFLDG01129">
    <property type="entry name" value="C1.5:_HAD__Beta-PGM__Phosphata"/>
    <property type="match status" value="1"/>
</dbReference>
<dbReference type="NCBIfam" id="TIGR01549">
    <property type="entry name" value="HAD-SF-IA-v1"/>
    <property type="match status" value="1"/>
</dbReference>
<dbReference type="GO" id="GO:0000287">
    <property type="term" value="F:magnesium ion binding"/>
    <property type="evidence" value="ECO:0007669"/>
    <property type="project" value="InterPro"/>
</dbReference>
<dbReference type="Pfam" id="PF00702">
    <property type="entry name" value="Hydrolase"/>
    <property type="match status" value="1"/>
</dbReference>
<feature type="binding site" evidence="12">
    <location>
        <position position="169"/>
    </location>
    <ligand>
        <name>Mg(2+)</name>
        <dbReference type="ChEBI" id="CHEBI:18420"/>
    </ligand>
</feature>
<keyword evidence="2" id="KW-0597">Phosphoprotein</keyword>
<dbReference type="PANTHER" id="PTHR46193:SF18">
    <property type="entry name" value="HEXITOL PHOSPHATASE B"/>
    <property type="match status" value="1"/>
</dbReference>
<feature type="site" description="Important for catalytic activity and assists the phosphoryl transfer reaction to Asp8 by balancing charge and orienting the reacting groups" evidence="13">
    <location>
        <position position="113"/>
    </location>
</feature>
<dbReference type="NCBIfam" id="TIGR01509">
    <property type="entry name" value="HAD-SF-IA-v3"/>
    <property type="match status" value="1"/>
</dbReference>
<keyword evidence="5 14" id="KW-0413">Isomerase</keyword>
<dbReference type="PANTHER" id="PTHR46193">
    <property type="entry name" value="6-PHOSPHOGLUCONATE PHOSPHATASE"/>
    <property type="match status" value="1"/>
</dbReference>
<dbReference type="GO" id="GO:0008801">
    <property type="term" value="F:beta-phosphoglucomutase activity"/>
    <property type="evidence" value="ECO:0007669"/>
    <property type="project" value="UniProtKB-EC"/>
</dbReference>
<feature type="binding site" evidence="11">
    <location>
        <begin position="43"/>
        <end position="48"/>
    </location>
    <ligand>
        <name>substrate</name>
    </ligand>
</feature>
<comment type="caution">
    <text evidence="14">The sequence shown here is derived from an EMBL/GenBank/DDBJ whole genome shotgun (WGS) entry which is preliminary data.</text>
</comment>
<dbReference type="SFLD" id="SFLDG01135">
    <property type="entry name" value="C1.5.6:_HAD__Beta-PGM__Phospha"/>
    <property type="match status" value="1"/>
</dbReference>
<feature type="binding site" evidence="11">
    <location>
        <begin position="8"/>
        <end position="10"/>
    </location>
    <ligand>
        <name>substrate</name>
    </ligand>
</feature>
<evidence type="ECO:0000256" key="12">
    <source>
        <dbReference type="PIRSR" id="PIRSR610972-3"/>
    </source>
</evidence>
<dbReference type="SFLD" id="SFLDS00003">
    <property type="entry name" value="Haloacid_Dehalogenase"/>
    <property type="match status" value="1"/>
</dbReference>
<accession>A0A2K1NX42</accession>
<evidence type="ECO:0000313" key="14">
    <source>
        <dbReference type="EMBL" id="PNR95017.1"/>
    </source>
</evidence>
<evidence type="ECO:0000256" key="7">
    <source>
        <dbReference type="ARBA" id="ARBA00044926"/>
    </source>
</evidence>
<dbReference type="CDD" id="cd02598">
    <property type="entry name" value="HAD_BPGM"/>
    <property type="match status" value="1"/>
</dbReference>
<dbReference type="Gene3D" id="3.40.50.1000">
    <property type="entry name" value="HAD superfamily/HAD-like"/>
    <property type="match status" value="1"/>
</dbReference>
<evidence type="ECO:0000256" key="13">
    <source>
        <dbReference type="PIRSR" id="PIRSR610972-4"/>
    </source>
</evidence>
<evidence type="ECO:0000256" key="11">
    <source>
        <dbReference type="PIRSR" id="PIRSR610972-2"/>
    </source>
</evidence>
<dbReference type="NCBIfam" id="TIGR01990">
    <property type="entry name" value="bPGM"/>
    <property type="match status" value="1"/>
</dbReference>
<comment type="catalytic activity">
    <reaction evidence="7">
        <text>beta-D-glucose 1-phosphate = beta-D-glucose 6-phosphate</text>
        <dbReference type="Rhea" id="RHEA:20113"/>
        <dbReference type="ChEBI" id="CHEBI:57684"/>
        <dbReference type="ChEBI" id="CHEBI:58247"/>
        <dbReference type="EC" id="5.4.2.6"/>
    </reaction>
</comment>
<feature type="binding site" evidence="11">
    <location>
        <position position="51"/>
    </location>
    <ligand>
        <name>substrate</name>
    </ligand>
</feature>
<dbReference type="InterPro" id="IPR023198">
    <property type="entry name" value="PGP-like_dom2"/>
</dbReference>
<comment type="similarity">
    <text evidence="1">Belongs to the HAD-like hydrolase superfamily. CbbY/CbbZ/Gph/YieH family.</text>
</comment>
<evidence type="ECO:0000256" key="1">
    <source>
        <dbReference type="ARBA" id="ARBA00006171"/>
    </source>
</evidence>
<dbReference type="SFLD" id="SFLDF00046">
    <property type="entry name" value="beta-phosphoglucomutase"/>
    <property type="match status" value="1"/>
</dbReference>
<feature type="binding site" evidence="12">
    <location>
        <position position="8"/>
    </location>
    <ligand>
        <name>Mg(2+)</name>
        <dbReference type="ChEBI" id="CHEBI:18420"/>
    </ligand>
</feature>
<evidence type="ECO:0000313" key="15">
    <source>
        <dbReference type="Proteomes" id="UP000236434"/>
    </source>
</evidence>
<dbReference type="InterPro" id="IPR023214">
    <property type="entry name" value="HAD_sf"/>
</dbReference>
<feature type="active site" description="Nucleophile" evidence="10">
    <location>
        <position position="8"/>
    </location>
</feature>
<feature type="binding site" evidence="11">
    <location>
        <position position="75"/>
    </location>
    <ligand>
        <name>substrate</name>
    </ligand>
</feature>
<feature type="binding site" evidence="12">
    <location>
        <position position="168"/>
    </location>
    <ligand>
        <name>Mg(2+)</name>
        <dbReference type="ChEBI" id="CHEBI:18420"/>
    </ligand>
</feature>
<dbReference type="EMBL" id="AZRL01000022">
    <property type="protein sequence ID" value="PNR95017.1"/>
    <property type="molecule type" value="Genomic_DNA"/>
</dbReference>
<evidence type="ECO:0000256" key="10">
    <source>
        <dbReference type="PIRSR" id="PIRSR610972-1"/>
    </source>
</evidence>
<dbReference type="AlphaFoldDB" id="A0A2K1NX42"/>
<dbReference type="GO" id="GO:0005975">
    <property type="term" value="P:carbohydrate metabolic process"/>
    <property type="evidence" value="ECO:0007669"/>
    <property type="project" value="InterPro"/>
</dbReference>
<dbReference type="EC" id="5.4.2.6" evidence="8"/>
<dbReference type="RefSeq" id="WP_103067664.1">
    <property type="nucleotide sequence ID" value="NZ_AZRL01000022.1"/>
</dbReference>
<comment type="cofactor">
    <cofactor evidence="12">
        <name>Mg(2+)</name>
        <dbReference type="ChEBI" id="CHEBI:18420"/>
    </cofactor>
    <text evidence="12">Binds 2 magnesium ions per subunit.</text>
</comment>
<feature type="binding site" evidence="12">
    <location>
        <position position="10"/>
    </location>
    <ligand>
        <name>Mg(2+)</name>
        <dbReference type="ChEBI" id="CHEBI:18420"/>
    </ligand>
</feature>
<evidence type="ECO:0000256" key="8">
    <source>
        <dbReference type="ARBA" id="ARBA00044968"/>
    </source>
</evidence>
<name>A0A2K1NX42_9BACT</name>
<dbReference type="InterPro" id="IPR006439">
    <property type="entry name" value="HAD-SF_hydro_IA"/>
</dbReference>
<gene>
    <name evidence="14" type="ORF">X929_09130</name>
</gene>
<evidence type="ECO:0000256" key="3">
    <source>
        <dbReference type="ARBA" id="ARBA00022723"/>
    </source>
</evidence>
<evidence type="ECO:0000256" key="9">
    <source>
        <dbReference type="ARBA" id="ARBA00044991"/>
    </source>
</evidence>
<sequence length="214" mass="23940">MIKACIFDLDGVIVDTAKYHYMAWKRLADELNIPFNEKDNERLKGVSRMKSLEIILDLGNVNLSQEEKEELAQKKNNWYVECISNMDKSELLPGVEEFIKNLKRKGIKVAIASASKNTKLILKKLNLEDTFDAVIDGTMIDKAKPNPEIFLKASDYLNVKPEECLVLEDAVAGVQAAKKAGMKVIGVGEKKVLKGADKVIKNFENVDLTLIEGI</sequence>
<dbReference type="Proteomes" id="UP000236434">
    <property type="component" value="Unassembled WGS sequence"/>
</dbReference>
<dbReference type="Gene3D" id="1.10.150.240">
    <property type="entry name" value="Putative phosphatase, domain 2"/>
    <property type="match status" value="1"/>
</dbReference>
<keyword evidence="6" id="KW-0119">Carbohydrate metabolism</keyword>
<keyword evidence="4 12" id="KW-0460">Magnesium</keyword>
<dbReference type="OrthoDB" id="9797743at2"/>
<dbReference type="InterPro" id="IPR051600">
    <property type="entry name" value="Beta-PGM-like"/>
</dbReference>
<dbReference type="PRINTS" id="PR00413">
    <property type="entry name" value="HADHALOGNASE"/>
</dbReference>
<dbReference type="NCBIfam" id="TIGR02009">
    <property type="entry name" value="PGMB-YQAB-SF"/>
    <property type="match status" value="1"/>
</dbReference>
<keyword evidence="3 12" id="KW-0479">Metal-binding</keyword>
<feature type="site" description="Important for catalytic activity and assists the phosphoryl transfer reaction to Asp8 by balancing charge and orienting the reacting groups" evidence="13">
    <location>
        <position position="144"/>
    </location>
</feature>
<evidence type="ECO:0000256" key="5">
    <source>
        <dbReference type="ARBA" id="ARBA00023235"/>
    </source>
</evidence>
<feature type="binding site" evidence="11">
    <location>
        <position position="144"/>
    </location>
    <ligand>
        <name>substrate</name>
    </ligand>
</feature>
<reference evidence="14 15" key="1">
    <citation type="submission" date="2013-12" db="EMBL/GenBank/DDBJ databases">
        <title>Comparative genomics of Petrotoga isolates.</title>
        <authorList>
            <person name="Nesbo C.L."/>
            <person name="Charchuk R."/>
            <person name="Chow K."/>
        </authorList>
    </citation>
    <scope>NUCLEOTIDE SEQUENCE [LARGE SCALE GENOMIC DNA]</scope>
    <source>
        <strain evidence="14 15">DSM 13574</strain>
    </source>
</reference>
<evidence type="ECO:0000256" key="2">
    <source>
        <dbReference type="ARBA" id="ARBA00022553"/>
    </source>
</evidence>
<feature type="binding site" evidence="11">
    <location>
        <begin position="113"/>
        <end position="117"/>
    </location>
    <ligand>
        <name>substrate</name>
    </ligand>
</feature>
<proteinExistence type="inferred from homology"/>
<evidence type="ECO:0000256" key="4">
    <source>
        <dbReference type="ARBA" id="ARBA00022842"/>
    </source>
</evidence>
<dbReference type="SUPFAM" id="SSF56784">
    <property type="entry name" value="HAD-like"/>
    <property type="match status" value="1"/>
</dbReference>
<organism evidence="14 15">
    <name type="scientific">Petrotoga olearia DSM 13574</name>
    <dbReference type="NCBI Taxonomy" id="1122955"/>
    <lineage>
        <taxon>Bacteria</taxon>
        <taxon>Thermotogati</taxon>
        <taxon>Thermotogota</taxon>
        <taxon>Thermotogae</taxon>
        <taxon>Petrotogales</taxon>
        <taxon>Petrotogaceae</taxon>
        <taxon>Petrotoga</taxon>
    </lineage>
</organism>